<accession>A0A2K2DQT8</accession>
<evidence type="ECO:0000313" key="3">
    <source>
        <dbReference type="Proteomes" id="UP000008810"/>
    </source>
</evidence>
<dbReference type="Gramene" id="PNT76652">
    <property type="protein sequence ID" value="PNT76652"/>
    <property type="gene ID" value="BRADI_1g50963v3"/>
</dbReference>
<organism evidence="1">
    <name type="scientific">Brachypodium distachyon</name>
    <name type="common">Purple false brome</name>
    <name type="synonym">Trachynia distachya</name>
    <dbReference type="NCBI Taxonomy" id="15368"/>
    <lineage>
        <taxon>Eukaryota</taxon>
        <taxon>Viridiplantae</taxon>
        <taxon>Streptophyta</taxon>
        <taxon>Embryophyta</taxon>
        <taxon>Tracheophyta</taxon>
        <taxon>Spermatophyta</taxon>
        <taxon>Magnoliopsida</taxon>
        <taxon>Liliopsida</taxon>
        <taxon>Poales</taxon>
        <taxon>Poaceae</taxon>
        <taxon>BOP clade</taxon>
        <taxon>Pooideae</taxon>
        <taxon>Stipodae</taxon>
        <taxon>Brachypodieae</taxon>
        <taxon>Brachypodium</taxon>
    </lineage>
</organism>
<gene>
    <name evidence="1" type="ORF">BRADI_1g50963v3</name>
</gene>
<sequence>MVSWKKVCSPKRFGGLGVKNLVAFASALRLRWLWLRWQPEDRPWKGTVLPCTEVDRALFSACTVISIGNGMLTSFWFDRWIDGAAPLDVAPDLFPLARRKKVSVHEALVDDLWMKGLERLNSAGQLRQFFSLWQAVRSLALSQICDSVVWKFNRNGIYSAKSAYECQFLGRVPSPSLQRVWSIKMEGKVCVASSISRWWKCLTVGARSPGRNAAMTFGAYVAWNLWKERNRRIFQGKDVSSPRLLEIISAEIEFFCLAKGL</sequence>
<name>A0A2K2DQT8_BRADI</name>
<dbReference type="PANTHER" id="PTHR36617">
    <property type="entry name" value="PROTEIN, PUTATIVE-RELATED"/>
    <property type="match status" value="1"/>
</dbReference>
<proteinExistence type="predicted"/>
<dbReference type="EMBL" id="CM000880">
    <property type="protein sequence ID" value="PNT76652.1"/>
    <property type="molecule type" value="Genomic_DNA"/>
</dbReference>
<keyword evidence="3" id="KW-1185">Reference proteome</keyword>
<evidence type="ECO:0000313" key="1">
    <source>
        <dbReference type="EMBL" id="PNT76652.1"/>
    </source>
</evidence>
<dbReference type="InParanoid" id="A0A2K2DQT8"/>
<dbReference type="EnsemblPlants" id="PNT76652">
    <property type="protein sequence ID" value="PNT76652"/>
    <property type="gene ID" value="BRADI_1g50963v3"/>
</dbReference>
<dbReference type="PANTHER" id="PTHR36617:SF15">
    <property type="entry name" value="REVERSE TRANSCRIPTASE ZINC-BINDING DOMAIN-CONTAINING PROTEIN"/>
    <property type="match status" value="1"/>
</dbReference>
<protein>
    <recommendedName>
        <fullName evidence="4">Reverse transcriptase zinc-binding domain-containing protein</fullName>
    </recommendedName>
</protein>
<evidence type="ECO:0000313" key="2">
    <source>
        <dbReference type="EnsemblPlants" id="PNT76652"/>
    </source>
</evidence>
<dbReference type="AlphaFoldDB" id="A0A2K2DQT8"/>
<dbReference type="ExpressionAtlas" id="A0A2K2DQT8">
    <property type="expression patterns" value="baseline"/>
</dbReference>
<reference evidence="1" key="2">
    <citation type="submission" date="2017-06" db="EMBL/GenBank/DDBJ databases">
        <title>WGS assembly of Brachypodium distachyon.</title>
        <authorList>
            <consortium name="The International Brachypodium Initiative"/>
            <person name="Lucas S."/>
            <person name="Harmon-Smith M."/>
            <person name="Lail K."/>
            <person name="Tice H."/>
            <person name="Grimwood J."/>
            <person name="Bruce D."/>
            <person name="Barry K."/>
            <person name="Shu S."/>
            <person name="Lindquist E."/>
            <person name="Wang M."/>
            <person name="Pitluck S."/>
            <person name="Vogel J.P."/>
            <person name="Garvin D.F."/>
            <person name="Mockler T.C."/>
            <person name="Schmutz J."/>
            <person name="Rokhsar D."/>
            <person name="Bevan M.W."/>
        </authorList>
    </citation>
    <scope>NUCLEOTIDE SEQUENCE</scope>
    <source>
        <strain evidence="1">Bd21</strain>
    </source>
</reference>
<evidence type="ECO:0008006" key="4">
    <source>
        <dbReference type="Google" id="ProtNLM"/>
    </source>
</evidence>
<reference evidence="1 2" key="1">
    <citation type="journal article" date="2010" name="Nature">
        <title>Genome sequencing and analysis of the model grass Brachypodium distachyon.</title>
        <authorList>
            <consortium name="International Brachypodium Initiative"/>
        </authorList>
    </citation>
    <scope>NUCLEOTIDE SEQUENCE [LARGE SCALE GENOMIC DNA]</scope>
    <source>
        <strain evidence="1 2">Bd21</strain>
    </source>
</reference>
<dbReference type="Proteomes" id="UP000008810">
    <property type="component" value="Chromosome 1"/>
</dbReference>
<dbReference type="OrthoDB" id="695058at2759"/>
<reference evidence="2" key="3">
    <citation type="submission" date="2018-08" db="UniProtKB">
        <authorList>
            <consortium name="EnsemblPlants"/>
        </authorList>
    </citation>
    <scope>IDENTIFICATION</scope>
    <source>
        <strain evidence="2">cv. Bd21</strain>
    </source>
</reference>